<keyword evidence="2" id="KW-1185">Reference proteome</keyword>
<dbReference type="OrthoDB" id="3537856at2759"/>
<comment type="caution">
    <text evidence="1">The sequence shown here is derived from an EMBL/GenBank/DDBJ whole genome shotgun (WGS) entry which is preliminary data.</text>
</comment>
<dbReference type="Proteomes" id="UP000297229">
    <property type="component" value="Unassembled WGS sequence"/>
</dbReference>
<protein>
    <submittedName>
        <fullName evidence="1">Uncharacterized protein</fullName>
    </submittedName>
</protein>
<gene>
    <name evidence="1" type="ORF">BELL_0592g00040</name>
</gene>
<dbReference type="AlphaFoldDB" id="A0A4Z1JCB3"/>
<accession>A0A4Z1JCB3</accession>
<dbReference type="EMBL" id="PQXM01000590">
    <property type="protein sequence ID" value="TGO71325.1"/>
    <property type="molecule type" value="Genomic_DNA"/>
</dbReference>
<sequence length="400" mass="46562">MGPLKVTYKVHSSRLSFSSEKTKSKFNIKSKEIVSKVKSSKFLSKIKTLMEREKAVFGPMTWMENWMDNWKDNTPVISASKEFYGLPQDVIELLWTYIIESDEKTQNYVLKPSLMESVYHYEHCTDILEFGFKVRMTGARTLLRIDSFSRSLALKKFRGTLPIFYVPFKDNGILRFDPKRDIIQIRDFHHLAFQMTPTVGMGLMLDLEYHYLADDTALELLKFHPKFRHVRRRMRMEHIANGIYASLSMYKYCKASVKSRQLARLLSILKHRYELPCSTWDQSTSIQNLVIDHDLSIDRCALIICKSMALVNAKTVGAVRMPEFTAGFGPVSKLFKSLREVGNVENLRFRIHDGLSHKLSDEWHKLSDDKFFNKMLEEEPDLIEYALEDLESFTSGVYIG</sequence>
<organism evidence="1 2">
    <name type="scientific">Botrytis elliptica</name>
    <dbReference type="NCBI Taxonomy" id="278938"/>
    <lineage>
        <taxon>Eukaryota</taxon>
        <taxon>Fungi</taxon>
        <taxon>Dikarya</taxon>
        <taxon>Ascomycota</taxon>
        <taxon>Pezizomycotina</taxon>
        <taxon>Leotiomycetes</taxon>
        <taxon>Helotiales</taxon>
        <taxon>Sclerotiniaceae</taxon>
        <taxon>Botrytis</taxon>
    </lineage>
</organism>
<evidence type="ECO:0000313" key="2">
    <source>
        <dbReference type="Proteomes" id="UP000297229"/>
    </source>
</evidence>
<proteinExistence type="predicted"/>
<name>A0A4Z1JCB3_9HELO</name>
<reference evidence="1 2" key="1">
    <citation type="submission" date="2017-12" db="EMBL/GenBank/DDBJ databases">
        <title>Comparative genomics of Botrytis spp.</title>
        <authorList>
            <person name="Valero-Jimenez C.A."/>
            <person name="Tapia P."/>
            <person name="Veloso J."/>
            <person name="Silva-Moreno E."/>
            <person name="Staats M."/>
            <person name="Valdes J.H."/>
            <person name="Van Kan J.A.L."/>
        </authorList>
    </citation>
    <scope>NUCLEOTIDE SEQUENCE [LARGE SCALE GENOMIC DNA]</scope>
    <source>
        <strain evidence="1 2">Be9601</strain>
    </source>
</reference>
<evidence type="ECO:0000313" key="1">
    <source>
        <dbReference type="EMBL" id="TGO71325.1"/>
    </source>
</evidence>